<dbReference type="Gene3D" id="3.30.70.2390">
    <property type="match status" value="1"/>
</dbReference>
<comment type="caution">
    <text evidence="6">The sequence shown here is derived from an EMBL/GenBank/DDBJ whole genome shotgun (WGS) entry which is preliminary data.</text>
</comment>
<keyword evidence="7" id="KW-1185">Reference proteome</keyword>
<name>A0A4V2E2R5_9CYAN</name>
<evidence type="ECO:0000259" key="4">
    <source>
        <dbReference type="Pfam" id="PF03816"/>
    </source>
</evidence>
<feature type="transmembrane region" description="Helical" evidence="3">
    <location>
        <begin position="43"/>
        <end position="64"/>
    </location>
</feature>
<dbReference type="InterPro" id="IPR004474">
    <property type="entry name" value="LytR_CpsA_psr"/>
</dbReference>
<dbReference type="OrthoDB" id="305468at2"/>
<dbReference type="InterPro" id="IPR050922">
    <property type="entry name" value="LytR/CpsA/Psr_CW_biosynth"/>
</dbReference>
<evidence type="ECO:0000256" key="3">
    <source>
        <dbReference type="SAM" id="Phobius"/>
    </source>
</evidence>
<dbReference type="Proteomes" id="UP000292459">
    <property type="component" value="Unassembled WGS sequence"/>
</dbReference>
<dbReference type="NCBIfam" id="TIGR00350">
    <property type="entry name" value="lytR_cpsA_psr"/>
    <property type="match status" value="1"/>
</dbReference>
<feature type="domain" description="Cell envelope-related transcriptional attenuator" evidence="4">
    <location>
        <begin position="123"/>
        <end position="270"/>
    </location>
</feature>
<accession>A0A4V2E2R5</accession>
<evidence type="ECO:0000313" key="6">
    <source>
        <dbReference type="EMBL" id="RZM79476.1"/>
    </source>
</evidence>
<dbReference type="AlphaFoldDB" id="A0A4V2E2R5"/>
<feature type="domain" description="LytR/CpsA/Psr regulator C-terminal" evidence="5">
    <location>
        <begin position="368"/>
        <end position="454"/>
    </location>
</feature>
<keyword evidence="3" id="KW-0812">Transmembrane</keyword>
<feature type="region of interest" description="Disordered" evidence="2">
    <location>
        <begin position="1"/>
        <end position="29"/>
    </location>
</feature>
<evidence type="ECO:0000256" key="2">
    <source>
        <dbReference type="SAM" id="MobiDB-lite"/>
    </source>
</evidence>
<keyword evidence="3" id="KW-1133">Transmembrane helix</keyword>
<proteinExistence type="inferred from homology"/>
<reference evidence="6 7" key="1">
    <citation type="submission" date="2018-11" db="EMBL/GenBank/DDBJ databases">
        <title>Whole genome sequencing of an environmental sample.</title>
        <authorList>
            <person name="Sarangi A.N."/>
            <person name="Singh D."/>
            <person name="Tripathy S."/>
        </authorList>
    </citation>
    <scope>NUCLEOTIDE SEQUENCE [LARGE SCALE GENOMIC DNA]</scope>
    <source>
        <strain evidence="6 7">Lakshadweep</strain>
    </source>
</reference>
<dbReference type="PANTHER" id="PTHR33392:SF6">
    <property type="entry name" value="POLYISOPRENYL-TEICHOIC ACID--PEPTIDOGLYCAN TEICHOIC ACID TRANSFERASE TAGU"/>
    <property type="match status" value="1"/>
</dbReference>
<dbReference type="Gene3D" id="3.40.630.190">
    <property type="entry name" value="LCP protein"/>
    <property type="match status" value="1"/>
</dbReference>
<protein>
    <submittedName>
        <fullName evidence="6">LytR family transcriptional regulator</fullName>
    </submittedName>
</protein>
<dbReference type="InterPro" id="IPR027381">
    <property type="entry name" value="LytR/CpsA/Psr_C"/>
</dbReference>
<keyword evidence="3" id="KW-0472">Membrane</keyword>
<evidence type="ECO:0000256" key="1">
    <source>
        <dbReference type="ARBA" id="ARBA00006068"/>
    </source>
</evidence>
<gene>
    <name evidence="6" type="ORF">DYY88_12125</name>
</gene>
<dbReference type="EMBL" id="QVFV01000002">
    <property type="protein sequence ID" value="RZM79476.1"/>
    <property type="molecule type" value="Genomic_DNA"/>
</dbReference>
<dbReference type="Pfam" id="PF03816">
    <property type="entry name" value="LytR_cpsA_psr"/>
    <property type="match status" value="1"/>
</dbReference>
<evidence type="ECO:0000259" key="5">
    <source>
        <dbReference type="Pfam" id="PF13399"/>
    </source>
</evidence>
<organism evidence="6 7">
    <name type="scientific">Leptolyngbya iicbica LK</name>
    <dbReference type="NCBI Taxonomy" id="2294035"/>
    <lineage>
        <taxon>Bacteria</taxon>
        <taxon>Bacillati</taxon>
        <taxon>Cyanobacteriota</taxon>
        <taxon>Cyanophyceae</taxon>
        <taxon>Leptolyngbyales</taxon>
        <taxon>Leptolyngbyaceae</taxon>
        <taxon>Leptolyngbya group</taxon>
        <taxon>Leptolyngbya</taxon>
        <taxon>Leptolyngbya iicbica</taxon>
    </lineage>
</organism>
<comment type="similarity">
    <text evidence="1">Belongs to the LytR/CpsA/Psr (LCP) family.</text>
</comment>
<dbReference type="PANTHER" id="PTHR33392">
    <property type="entry name" value="POLYISOPRENYL-TEICHOIC ACID--PEPTIDOGLYCAN TEICHOIC ACID TRANSFERASE TAGU"/>
    <property type="match status" value="1"/>
</dbReference>
<feature type="compositionally biased region" description="Pro residues" evidence="2">
    <location>
        <begin position="1"/>
        <end position="16"/>
    </location>
</feature>
<evidence type="ECO:0000313" key="7">
    <source>
        <dbReference type="Proteomes" id="UP000292459"/>
    </source>
</evidence>
<dbReference type="Pfam" id="PF13399">
    <property type="entry name" value="LytR_C"/>
    <property type="match status" value="1"/>
</dbReference>
<sequence>MSPSVQPPPHKTPPQATPQTATPHAPTSATDLVSAVGPWVRRIVWTIVFGGTAIAAAVGGALIATTVPLPESLQTEDNAPLNLADMWETGFRYQVTRPVNILIMGVDLPEPGQEGADTLFSGRSDVMLLARIDPEEGSVDLLSIPRDTQVNIPGEGVTKINHANLAGGPELVASTIQSNLGPVPIDRYVRVSTGALRELVDLLGGVEVNVPQRMVYQDVTQGLNIDLEPGWQTLDGSQAEQFARFRSDGNGDIGRVQRQQILIKAIRDRLTHPTVIPRLPQVTRVMMRYVDTNLTVEEILALSNVAMEIEPDSMQMVMLPGRFSSPQEYIASYWILDAVATQQVMNNFFDLDGVALLSNRENQVITSLPIAVQNASGEPRVAGEVADYLRSEGFRNVYVIGDWSGELQRTQVVAQRGDVNSAELMTSILNLGRVAAESTGDLQSELTVRVGRDWLMRSPDVQ</sequence>
<feature type="compositionally biased region" description="Low complexity" evidence="2">
    <location>
        <begin position="17"/>
        <end position="29"/>
    </location>
</feature>
<dbReference type="RefSeq" id="WP_044151288.1">
    <property type="nucleotide sequence ID" value="NZ_QVFV01000002.1"/>
</dbReference>